<evidence type="ECO:0000256" key="1">
    <source>
        <dbReference type="SAM" id="MobiDB-lite"/>
    </source>
</evidence>
<feature type="compositionally biased region" description="Pro residues" evidence="1">
    <location>
        <begin position="112"/>
        <end position="126"/>
    </location>
</feature>
<keyword evidence="3" id="KW-0732">Signal</keyword>
<feature type="compositionally biased region" description="Low complexity" evidence="1">
    <location>
        <begin position="127"/>
        <end position="136"/>
    </location>
</feature>
<feature type="chain" id="PRO_5029619103" evidence="3">
    <location>
        <begin position="26"/>
        <end position="149"/>
    </location>
</feature>
<keyword evidence="2" id="KW-0812">Transmembrane</keyword>
<reference evidence="5" key="1">
    <citation type="submission" date="2015-02" db="EMBL/GenBank/DDBJ databases">
        <title>Genome sequencing for Strongylocentrotus purpuratus.</title>
        <authorList>
            <person name="Murali S."/>
            <person name="Liu Y."/>
            <person name="Vee V."/>
            <person name="English A."/>
            <person name="Wang M."/>
            <person name="Skinner E."/>
            <person name="Han Y."/>
            <person name="Muzny D.M."/>
            <person name="Worley K.C."/>
            <person name="Gibbs R.A."/>
        </authorList>
    </citation>
    <scope>NUCLEOTIDE SEQUENCE</scope>
</reference>
<dbReference type="OrthoDB" id="10511068at2759"/>
<evidence type="ECO:0000313" key="4">
    <source>
        <dbReference type="EnsemblMetazoa" id="XP_030831326"/>
    </source>
</evidence>
<evidence type="ECO:0000256" key="2">
    <source>
        <dbReference type="SAM" id="Phobius"/>
    </source>
</evidence>
<evidence type="ECO:0000256" key="3">
    <source>
        <dbReference type="SAM" id="SignalP"/>
    </source>
</evidence>
<proteinExistence type="predicted"/>
<organism evidence="4 5">
    <name type="scientific">Strongylocentrotus purpuratus</name>
    <name type="common">Purple sea urchin</name>
    <dbReference type="NCBI Taxonomy" id="7668"/>
    <lineage>
        <taxon>Eukaryota</taxon>
        <taxon>Metazoa</taxon>
        <taxon>Echinodermata</taxon>
        <taxon>Eleutherozoa</taxon>
        <taxon>Echinozoa</taxon>
        <taxon>Echinoidea</taxon>
        <taxon>Euechinoidea</taxon>
        <taxon>Echinacea</taxon>
        <taxon>Camarodonta</taxon>
        <taxon>Echinidea</taxon>
        <taxon>Strongylocentrotidae</taxon>
        <taxon>Strongylocentrotus</taxon>
    </lineage>
</organism>
<sequence>MMNFSKMSFLSVIGVLLALVKYSEATSEMSAIVALSIFITIPALFLLTCCTALICVCHYRNKIPIFKSFVGKAKTGAGIHGKSYGSSAPPPNAPGAPMPPPAAPGIAAPGIPSAPPSNPDPPPGEKPPGSYEMKVPVEIDEVVIPIKKE</sequence>
<protein>
    <submittedName>
        <fullName evidence="4">Uncharacterized protein</fullName>
    </submittedName>
</protein>
<dbReference type="OMA" id="TCCTALI"/>
<accession>A0A7M7N6T7</accession>
<dbReference type="GeneID" id="575955"/>
<keyword evidence="5" id="KW-1185">Reference proteome</keyword>
<keyword evidence="2" id="KW-0472">Membrane</keyword>
<dbReference type="KEGG" id="spu:575955"/>
<feature type="transmembrane region" description="Helical" evidence="2">
    <location>
        <begin position="35"/>
        <end position="59"/>
    </location>
</feature>
<dbReference type="InParanoid" id="A0A7M7N6T7"/>
<reference evidence="4" key="2">
    <citation type="submission" date="2021-01" db="UniProtKB">
        <authorList>
            <consortium name="EnsemblMetazoa"/>
        </authorList>
    </citation>
    <scope>IDENTIFICATION</scope>
</reference>
<name>A0A7M7N6T7_STRPU</name>
<feature type="compositionally biased region" description="Pro residues" evidence="1">
    <location>
        <begin position="88"/>
        <end position="103"/>
    </location>
</feature>
<evidence type="ECO:0000313" key="5">
    <source>
        <dbReference type="Proteomes" id="UP000007110"/>
    </source>
</evidence>
<dbReference type="Proteomes" id="UP000007110">
    <property type="component" value="Unassembled WGS sequence"/>
</dbReference>
<dbReference type="RefSeq" id="XP_030831326.1">
    <property type="nucleotide sequence ID" value="XM_030975466.1"/>
</dbReference>
<feature type="signal peptide" evidence="3">
    <location>
        <begin position="1"/>
        <end position="25"/>
    </location>
</feature>
<dbReference type="EnsemblMetazoa" id="XM_030975466">
    <property type="protein sequence ID" value="XP_030831326"/>
    <property type="gene ID" value="LOC575955"/>
</dbReference>
<dbReference type="AlphaFoldDB" id="A0A7M7N6T7"/>
<keyword evidence="2" id="KW-1133">Transmembrane helix</keyword>
<feature type="region of interest" description="Disordered" evidence="1">
    <location>
        <begin position="81"/>
        <end position="136"/>
    </location>
</feature>